<dbReference type="Pfam" id="PF23398">
    <property type="entry name" value="FAZ1_cons"/>
    <property type="match status" value="1"/>
</dbReference>
<dbReference type="SUPFAM" id="SSF58113">
    <property type="entry name" value="Apolipoprotein A-I"/>
    <property type="match status" value="1"/>
</dbReference>
<dbReference type="Gene3D" id="1.20.5.1230">
    <property type="entry name" value="Apolipoprotein A-I"/>
    <property type="match status" value="1"/>
</dbReference>
<evidence type="ECO:0000313" key="4">
    <source>
        <dbReference type="EMBL" id="CAD2216418.1"/>
    </source>
</evidence>
<protein>
    <recommendedName>
        <fullName evidence="3">Flagellar attachment zone protein 1 conserved domain-containing protein</fullName>
    </recommendedName>
</protein>
<feature type="coiled-coil region" evidence="1">
    <location>
        <begin position="511"/>
        <end position="582"/>
    </location>
</feature>
<keyword evidence="5" id="KW-1185">Reference proteome</keyword>
<evidence type="ECO:0000256" key="2">
    <source>
        <dbReference type="SAM" id="MobiDB-lite"/>
    </source>
</evidence>
<evidence type="ECO:0000256" key="1">
    <source>
        <dbReference type="SAM" id="Coils"/>
    </source>
</evidence>
<feature type="domain" description="Flagellar attachment zone protein 1 conserved" evidence="3">
    <location>
        <begin position="125"/>
        <end position="213"/>
    </location>
</feature>
<feature type="compositionally biased region" description="Low complexity" evidence="2">
    <location>
        <begin position="50"/>
        <end position="70"/>
    </location>
</feature>
<name>A0A7G2C9G8_9TRYP</name>
<organism evidence="4 5">
    <name type="scientific">Angomonas deanei</name>
    <dbReference type="NCBI Taxonomy" id="59799"/>
    <lineage>
        <taxon>Eukaryota</taxon>
        <taxon>Discoba</taxon>
        <taxon>Euglenozoa</taxon>
        <taxon>Kinetoplastea</taxon>
        <taxon>Metakinetoplastina</taxon>
        <taxon>Trypanosomatida</taxon>
        <taxon>Trypanosomatidae</taxon>
        <taxon>Strigomonadinae</taxon>
        <taxon>Angomonas</taxon>
    </lineage>
</organism>
<proteinExistence type="predicted"/>
<accession>A0A7G2C9G8</accession>
<dbReference type="Proteomes" id="UP000515908">
    <property type="component" value="Chromosome 06"/>
</dbReference>
<evidence type="ECO:0000313" key="5">
    <source>
        <dbReference type="Proteomes" id="UP000515908"/>
    </source>
</evidence>
<feature type="region of interest" description="Disordered" evidence="2">
    <location>
        <begin position="44"/>
        <end position="72"/>
    </location>
</feature>
<dbReference type="EMBL" id="LR877150">
    <property type="protein sequence ID" value="CAD2216418.1"/>
    <property type="molecule type" value="Genomic_DNA"/>
</dbReference>
<dbReference type="InterPro" id="IPR056614">
    <property type="entry name" value="FAZ1_cons"/>
</dbReference>
<keyword evidence="1" id="KW-0175">Coiled coil</keyword>
<feature type="coiled-coil region" evidence="1">
    <location>
        <begin position="249"/>
        <end position="312"/>
    </location>
</feature>
<dbReference type="VEuPathDB" id="TriTrypDB:ADEAN_000388000"/>
<evidence type="ECO:0000259" key="3">
    <source>
        <dbReference type="Pfam" id="PF23398"/>
    </source>
</evidence>
<reference evidence="4 5" key="1">
    <citation type="submission" date="2020-08" db="EMBL/GenBank/DDBJ databases">
        <authorList>
            <person name="Newling K."/>
            <person name="Davey J."/>
            <person name="Forrester S."/>
        </authorList>
    </citation>
    <scope>NUCLEOTIDE SEQUENCE [LARGE SCALE GENOMIC DNA]</scope>
    <source>
        <strain evidence="5">Crithidia deanei Carvalho (ATCC PRA-265)</strain>
    </source>
</reference>
<dbReference type="AlphaFoldDB" id="A0A7G2C9G8"/>
<sequence length="760" mass="83993">MLHNFFREYILLPAKARVVVFPGKVARKSAILWNATKEAVRWRPAFTSRTPSGKAATAAPPTANGTPVNTSEPSSVFHVVETKVKGALGQLQALFSFSAGSNTSKAVTNGTKTTLSKEPPAARFTNHSFRVNGAQWGSLIAHSPSQIEQLARKEIQKALHVDGRRIGKVVLREGSLVVDFVLETPQGKEYNRFHIEQQLRAHDFKLLNSFYNEKTRGEETKDAPKPSVTKESCADICSAQCENAVEECHSRNQKTVSDLEDNVEQLKNSLEGKTKECASATDRFTERIRQCNNEIASLNTSAKEQLRHLKEECRTNLTSALATLNQTMSKECTSAVDGLTERIAKCNDEIASLNTSAKEQLRYLEGECRTNRTSALSTLKQTMSKECASQIREGRDAAEKVCDKKLRAAVSGEVAAVVKSYDEKLRQCSDKSDLASCQAKIKELGVSCEERVQRAKEQGAAEEKANCVASTKAMNASLQSSIDEYRAQIHSCQVDKNSTMKEVEARFHRQLAATKEELEDATSKVTQLTTQMSEKLSASKAELQATVRNLENDLKQQRAQHAEALRTQQEKLEASFSEAKQDALERAEKAFSDTLQETVKSAVAKKEEEGRKEMAALEKRFQFTLDQIRSNYTEVNESYAALKRRVDHDIGRIFRDYEDACKTACLKSANSKQCMTGIQQSLSIVKSKDAHTFPIAVKCLFPLLLSRGNEGGGQSVVGVGGGTGVASVLRGLETRWWASGRRCKGGLQCYPKAVPRARTQ</sequence>
<gene>
    <name evidence="4" type="ORF">ADEAN_000388000</name>
</gene>